<dbReference type="AlphaFoldDB" id="A0AAD8L4X4"/>
<accession>A0AAD8L4X4</accession>
<evidence type="ECO:0000313" key="3">
    <source>
        <dbReference type="Proteomes" id="UP001229421"/>
    </source>
</evidence>
<evidence type="ECO:0000256" key="1">
    <source>
        <dbReference type="SAM" id="Phobius"/>
    </source>
</evidence>
<organism evidence="2 3">
    <name type="scientific">Tagetes erecta</name>
    <name type="common">African marigold</name>
    <dbReference type="NCBI Taxonomy" id="13708"/>
    <lineage>
        <taxon>Eukaryota</taxon>
        <taxon>Viridiplantae</taxon>
        <taxon>Streptophyta</taxon>
        <taxon>Embryophyta</taxon>
        <taxon>Tracheophyta</taxon>
        <taxon>Spermatophyta</taxon>
        <taxon>Magnoliopsida</taxon>
        <taxon>eudicotyledons</taxon>
        <taxon>Gunneridae</taxon>
        <taxon>Pentapetalae</taxon>
        <taxon>asterids</taxon>
        <taxon>campanulids</taxon>
        <taxon>Asterales</taxon>
        <taxon>Asteraceae</taxon>
        <taxon>Asteroideae</taxon>
        <taxon>Heliantheae alliance</taxon>
        <taxon>Tageteae</taxon>
        <taxon>Tagetes</taxon>
    </lineage>
</organism>
<keyword evidence="3" id="KW-1185">Reference proteome</keyword>
<keyword evidence="1" id="KW-0812">Transmembrane</keyword>
<evidence type="ECO:0000313" key="2">
    <source>
        <dbReference type="EMBL" id="KAK1433103.1"/>
    </source>
</evidence>
<comment type="caution">
    <text evidence="2">The sequence shown here is derived from an EMBL/GenBank/DDBJ whole genome shotgun (WGS) entry which is preliminary data.</text>
</comment>
<gene>
    <name evidence="2" type="ORF">QVD17_10009</name>
</gene>
<keyword evidence="1" id="KW-0472">Membrane</keyword>
<reference evidence="2" key="1">
    <citation type="journal article" date="2023" name="bioRxiv">
        <title>Improved chromosome-level genome assembly for marigold (Tagetes erecta).</title>
        <authorList>
            <person name="Jiang F."/>
            <person name="Yuan L."/>
            <person name="Wang S."/>
            <person name="Wang H."/>
            <person name="Xu D."/>
            <person name="Wang A."/>
            <person name="Fan W."/>
        </authorList>
    </citation>
    <scope>NUCLEOTIDE SEQUENCE</scope>
    <source>
        <strain evidence="2">WSJ</strain>
        <tissue evidence="2">Leaf</tissue>
    </source>
</reference>
<keyword evidence="1" id="KW-1133">Transmembrane helix</keyword>
<protein>
    <submittedName>
        <fullName evidence="2">Uncharacterized protein</fullName>
    </submittedName>
</protein>
<feature type="transmembrane region" description="Helical" evidence="1">
    <location>
        <begin position="30"/>
        <end position="48"/>
    </location>
</feature>
<dbReference type="EMBL" id="JAUHHV010000002">
    <property type="protein sequence ID" value="KAK1433103.1"/>
    <property type="molecule type" value="Genomic_DNA"/>
</dbReference>
<sequence length="70" mass="8013">MSLYCDLSIWLLKHWSYSNNNCNVDVYSDILLLVHGGLVSLLWLSFFGRGQLYVAFSRAMSLQVLVASRK</sequence>
<dbReference type="Proteomes" id="UP001229421">
    <property type="component" value="Unassembled WGS sequence"/>
</dbReference>
<proteinExistence type="predicted"/>
<name>A0AAD8L4X4_TARER</name>